<dbReference type="EMBL" id="GG663742">
    <property type="protein sequence ID" value="EEH55100.1"/>
    <property type="molecule type" value="Genomic_DNA"/>
</dbReference>
<reference evidence="2 3" key="1">
    <citation type="journal article" date="2009" name="Science">
        <title>Green evolution and dynamic adaptations revealed by genomes of the marine picoeukaryotes Micromonas.</title>
        <authorList>
            <person name="Worden A.Z."/>
            <person name="Lee J.H."/>
            <person name="Mock T."/>
            <person name="Rouze P."/>
            <person name="Simmons M.P."/>
            <person name="Aerts A.L."/>
            <person name="Allen A.E."/>
            <person name="Cuvelier M.L."/>
            <person name="Derelle E."/>
            <person name="Everett M.V."/>
            <person name="Foulon E."/>
            <person name="Grimwood J."/>
            <person name="Gundlach H."/>
            <person name="Henrissat B."/>
            <person name="Napoli C."/>
            <person name="McDonald S.M."/>
            <person name="Parker M.S."/>
            <person name="Rombauts S."/>
            <person name="Salamov A."/>
            <person name="Von Dassow P."/>
            <person name="Badger J.H."/>
            <person name="Coutinho P.M."/>
            <person name="Demir E."/>
            <person name="Dubchak I."/>
            <person name="Gentemann C."/>
            <person name="Eikrem W."/>
            <person name="Gready J.E."/>
            <person name="John U."/>
            <person name="Lanier W."/>
            <person name="Lindquist E.A."/>
            <person name="Lucas S."/>
            <person name="Mayer K.F."/>
            <person name="Moreau H."/>
            <person name="Not F."/>
            <person name="Otillar R."/>
            <person name="Panaud O."/>
            <person name="Pangilinan J."/>
            <person name="Paulsen I."/>
            <person name="Piegu B."/>
            <person name="Poliakov A."/>
            <person name="Robbens S."/>
            <person name="Schmutz J."/>
            <person name="Toulza E."/>
            <person name="Wyss T."/>
            <person name="Zelensky A."/>
            <person name="Zhou K."/>
            <person name="Armbrust E.V."/>
            <person name="Bhattacharya D."/>
            <person name="Goodenough U.W."/>
            <person name="Van de Peer Y."/>
            <person name="Grigoriev I.V."/>
        </authorList>
    </citation>
    <scope>NUCLEOTIDE SEQUENCE [LARGE SCALE GENOMIC DNA]</scope>
    <source>
        <strain evidence="2 3">CCMP1545</strain>
    </source>
</reference>
<dbReference type="RefSeq" id="XP_003060331.1">
    <property type="nucleotide sequence ID" value="XM_003060285.1"/>
</dbReference>
<dbReference type="OrthoDB" id="202664at2759"/>
<keyword evidence="3" id="KW-1185">Reference proteome</keyword>
<accession>C1MX39</accession>
<dbReference type="Proteomes" id="UP000001876">
    <property type="component" value="Unassembled WGS sequence"/>
</dbReference>
<dbReference type="GeneID" id="9685769"/>
<feature type="region of interest" description="Disordered" evidence="1">
    <location>
        <begin position="1"/>
        <end position="34"/>
    </location>
</feature>
<dbReference type="eggNOG" id="ENOG502S9RA">
    <property type="taxonomic scope" value="Eukaryota"/>
</dbReference>
<evidence type="ECO:0000313" key="3">
    <source>
        <dbReference type="Proteomes" id="UP000001876"/>
    </source>
</evidence>
<protein>
    <submittedName>
        <fullName evidence="2">Predicted protein</fullName>
    </submittedName>
</protein>
<name>C1MX39_MICPC</name>
<gene>
    <name evidence="2" type="ORF">MICPUCDRAFT_60019</name>
</gene>
<organism evidence="3">
    <name type="scientific">Micromonas pusilla (strain CCMP1545)</name>
    <name type="common">Picoplanktonic green alga</name>
    <dbReference type="NCBI Taxonomy" id="564608"/>
    <lineage>
        <taxon>Eukaryota</taxon>
        <taxon>Viridiplantae</taxon>
        <taxon>Chlorophyta</taxon>
        <taxon>Mamiellophyceae</taxon>
        <taxon>Mamiellales</taxon>
        <taxon>Mamiellaceae</taxon>
        <taxon>Micromonas</taxon>
    </lineage>
</organism>
<dbReference type="KEGG" id="mpp:MICPUCDRAFT_60019"/>
<dbReference type="AlphaFoldDB" id="C1MX39"/>
<feature type="compositionally biased region" description="Basic and acidic residues" evidence="1">
    <location>
        <begin position="1"/>
        <end position="21"/>
    </location>
</feature>
<sequence length="163" mass="17724">MGKKKANERGSGDHLGSRKEGGGGGGVGDAAAEAEQLAEEQKIARAVKSGGVRTTNAALQNRLNLLVELAKRNDIKGFVRVFVPHDLTEEDTAYYAGELEGDSERWKLLGDEIALLADGGEVFEIVGDQRTRAEYRYLMPNQSLNITREVVFVCSNGDWRAEG</sequence>
<proteinExistence type="predicted"/>
<dbReference type="OMA" id="RYLMPNQ"/>
<evidence type="ECO:0000256" key="1">
    <source>
        <dbReference type="SAM" id="MobiDB-lite"/>
    </source>
</evidence>
<evidence type="ECO:0000313" key="2">
    <source>
        <dbReference type="EMBL" id="EEH55100.1"/>
    </source>
</evidence>